<evidence type="ECO:0000313" key="1">
    <source>
        <dbReference type="EMBL" id="KAF2471936.1"/>
    </source>
</evidence>
<keyword evidence="2" id="KW-1185">Reference proteome</keyword>
<sequence length="160" mass="17715">MVSLKSLVILAFAQLVVSRPSGPPAFQVTNLITLEPSGRPGNTSPYRVGFNVTDPGDSSAAFCEAQWSYADRDTGYPKRYLSNCTDDSYAFKFVDWQSYYNFTLDVKHTTKGHHERTTKLAKGHVDLNILHCTHAASGFSACNQMEGVAFPLPVYDVRKS</sequence>
<protein>
    <submittedName>
        <fullName evidence="1">Uncharacterized protein</fullName>
    </submittedName>
</protein>
<dbReference type="Proteomes" id="UP000799755">
    <property type="component" value="Unassembled WGS sequence"/>
</dbReference>
<dbReference type="EMBL" id="MU003503">
    <property type="protein sequence ID" value="KAF2471936.1"/>
    <property type="molecule type" value="Genomic_DNA"/>
</dbReference>
<gene>
    <name evidence="1" type="ORF">BDR25DRAFT_302765</name>
</gene>
<organism evidence="1 2">
    <name type="scientific">Lindgomyces ingoldianus</name>
    <dbReference type="NCBI Taxonomy" id="673940"/>
    <lineage>
        <taxon>Eukaryota</taxon>
        <taxon>Fungi</taxon>
        <taxon>Dikarya</taxon>
        <taxon>Ascomycota</taxon>
        <taxon>Pezizomycotina</taxon>
        <taxon>Dothideomycetes</taxon>
        <taxon>Pleosporomycetidae</taxon>
        <taxon>Pleosporales</taxon>
        <taxon>Lindgomycetaceae</taxon>
        <taxon>Lindgomyces</taxon>
    </lineage>
</organism>
<name>A0ACB6R0F6_9PLEO</name>
<evidence type="ECO:0000313" key="2">
    <source>
        <dbReference type="Proteomes" id="UP000799755"/>
    </source>
</evidence>
<accession>A0ACB6R0F6</accession>
<reference evidence="1" key="1">
    <citation type="journal article" date="2020" name="Stud. Mycol.">
        <title>101 Dothideomycetes genomes: a test case for predicting lifestyles and emergence of pathogens.</title>
        <authorList>
            <person name="Haridas S."/>
            <person name="Albert R."/>
            <person name="Binder M."/>
            <person name="Bloem J."/>
            <person name="Labutti K."/>
            <person name="Salamov A."/>
            <person name="Andreopoulos B."/>
            <person name="Baker S."/>
            <person name="Barry K."/>
            <person name="Bills G."/>
            <person name="Bluhm B."/>
            <person name="Cannon C."/>
            <person name="Castanera R."/>
            <person name="Culley D."/>
            <person name="Daum C."/>
            <person name="Ezra D."/>
            <person name="Gonzalez J."/>
            <person name="Henrissat B."/>
            <person name="Kuo A."/>
            <person name="Liang C."/>
            <person name="Lipzen A."/>
            <person name="Lutzoni F."/>
            <person name="Magnuson J."/>
            <person name="Mondo S."/>
            <person name="Nolan M."/>
            <person name="Ohm R."/>
            <person name="Pangilinan J."/>
            <person name="Park H.-J."/>
            <person name="Ramirez L."/>
            <person name="Alfaro M."/>
            <person name="Sun H."/>
            <person name="Tritt A."/>
            <person name="Yoshinaga Y."/>
            <person name="Zwiers L.-H."/>
            <person name="Turgeon B."/>
            <person name="Goodwin S."/>
            <person name="Spatafora J."/>
            <person name="Crous P."/>
            <person name="Grigoriev I."/>
        </authorList>
    </citation>
    <scope>NUCLEOTIDE SEQUENCE</scope>
    <source>
        <strain evidence="1">ATCC 200398</strain>
    </source>
</reference>
<proteinExistence type="predicted"/>
<comment type="caution">
    <text evidence="1">The sequence shown here is derived from an EMBL/GenBank/DDBJ whole genome shotgun (WGS) entry which is preliminary data.</text>
</comment>